<sequence length="113" mass="13253">MMKEYNGESMRVIRAYKVDNNQYVDLRNQAGEDFESIPVEDLGKKKAIKKKAVVEKRVPRIRFSKGDEEYIFWLDSNEYEKFVADNKLNKAMIQNCLEGVVKTHKGYKISEVK</sequence>
<dbReference type="RefSeq" id="WP_100068886.1">
    <property type="nucleotide sequence ID" value="NZ_JAVRDL010000003.1"/>
</dbReference>
<evidence type="ECO:0000313" key="1">
    <source>
        <dbReference type="EMBL" id="MRG74573.1"/>
    </source>
</evidence>
<name>A0AAW9U8M8_LIMRT</name>
<proteinExistence type="predicted"/>
<dbReference type="Proteomes" id="UP000452188">
    <property type="component" value="Unassembled WGS sequence"/>
</dbReference>
<dbReference type="AlphaFoldDB" id="A0AAW9U8M8"/>
<evidence type="ECO:0000313" key="2">
    <source>
        <dbReference type="Proteomes" id="UP000452188"/>
    </source>
</evidence>
<dbReference type="EMBL" id="WJMV01000003">
    <property type="protein sequence ID" value="MRG74573.1"/>
    <property type="molecule type" value="Genomic_DNA"/>
</dbReference>
<comment type="caution">
    <text evidence="1">The sequence shown here is derived from an EMBL/GenBank/DDBJ whole genome shotgun (WGS) entry which is preliminary data.</text>
</comment>
<gene>
    <name evidence="1" type="ORF">GIX79_02140</name>
</gene>
<accession>A0AAW9U8M8</accession>
<organism evidence="1 2">
    <name type="scientific">Limosilactobacillus reuteri</name>
    <name type="common">Lactobacillus reuteri</name>
    <dbReference type="NCBI Taxonomy" id="1598"/>
    <lineage>
        <taxon>Bacteria</taxon>
        <taxon>Bacillati</taxon>
        <taxon>Bacillota</taxon>
        <taxon>Bacilli</taxon>
        <taxon>Lactobacillales</taxon>
        <taxon>Lactobacillaceae</taxon>
        <taxon>Limosilactobacillus</taxon>
    </lineage>
</organism>
<protein>
    <submittedName>
        <fullName evidence="1">Uncharacterized protein</fullName>
    </submittedName>
</protein>
<reference evidence="1 2" key="1">
    <citation type="submission" date="2019-11" db="EMBL/GenBank/DDBJ databases">
        <title>Draft genome sequence of 12 host-associated Lactobacillus reuteri rodent strains.</title>
        <authorList>
            <person name="Zhang S."/>
            <person name="Ozcam M."/>
            <person name="Van Pijkeren J.P."/>
        </authorList>
    </citation>
    <scope>NUCLEOTIDE SEQUENCE [LARGE SCALE GENOMIC DNA]</scope>
    <source>
        <strain evidence="1 2">6799jm-1</strain>
    </source>
</reference>